<dbReference type="InterPro" id="IPR002763">
    <property type="entry name" value="DUF72"/>
</dbReference>
<dbReference type="Gene3D" id="3.20.20.410">
    <property type="entry name" value="Protein of unknown function UPF0759"/>
    <property type="match status" value="1"/>
</dbReference>
<reference evidence="1 2" key="1">
    <citation type="journal article" date="2013" name="Genome Announc.">
        <title>Draft Genome Sequence of Cesiribacter andamanensis Strain AMV16T, Isolated from a Soil Sample from a Mud Volcano in the Andaman Islands, India.</title>
        <authorList>
            <person name="Shivaji S."/>
            <person name="Ara S."/>
            <person name="Begum Z."/>
            <person name="Srinivas T.N."/>
            <person name="Singh A."/>
            <person name="Kumar Pinnaka A."/>
        </authorList>
    </citation>
    <scope>NUCLEOTIDE SEQUENCE [LARGE SCALE GENOMIC DNA]</scope>
    <source>
        <strain evidence="1 2">AMV16</strain>
    </source>
</reference>
<proteinExistence type="predicted"/>
<dbReference type="Pfam" id="PF01904">
    <property type="entry name" value="DUF72"/>
    <property type="match status" value="1"/>
</dbReference>
<dbReference type="PANTHER" id="PTHR30348:SF9">
    <property type="entry name" value="UPF0759 PROTEIN YECE"/>
    <property type="match status" value="1"/>
</dbReference>
<dbReference type="Proteomes" id="UP000011910">
    <property type="component" value="Unassembled WGS sequence"/>
</dbReference>
<comment type="caution">
    <text evidence="1">The sequence shown here is derived from an EMBL/GenBank/DDBJ whole genome shotgun (WGS) entry which is preliminary data.</text>
</comment>
<sequence length="318" mass="36101">MLPLAVLPSADSLYMKFGRLDSPEGHAFNLPPSHPLTSKVLPGRPALLPRVHIGCSVWSEKGYKGRIFPPRTPQGRFLETYARQLPTVELNGTHYYLPRPEVVASWMAAVPEGFLFCPKVPQFITHRRNMLGNPEMIEQFILRLAAMEGHLGPCIMQMPPYFGPDRLDELARLLEALPQDIAMALEVRHPAWFADTAAQDELFALMEASGTHAILSDVGGRRDALHMRLSSRKVLVRFNGHNLHPTDYHRLNAWALQLQEWMEEGLEEVFFFMHQPEQGLGADLARYFIRTLNARLGLGLPEPIWYGEQQQLSLYTES</sequence>
<dbReference type="SUPFAM" id="SSF117396">
    <property type="entry name" value="TM1631-like"/>
    <property type="match status" value="1"/>
</dbReference>
<dbReference type="InterPro" id="IPR036520">
    <property type="entry name" value="UPF0759_sf"/>
</dbReference>
<dbReference type="AlphaFoldDB" id="M7N6V2"/>
<protein>
    <recommendedName>
        <fullName evidence="3">DUF72 domain-containing protein</fullName>
    </recommendedName>
</protein>
<dbReference type="EMBL" id="AODQ01000007">
    <property type="protein sequence ID" value="EMR04323.1"/>
    <property type="molecule type" value="Genomic_DNA"/>
</dbReference>
<dbReference type="PANTHER" id="PTHR30348">
    <property type="entry name" value="UNCHARACTERIZED PROTEIN YECE"/>
    <property type="match status" value="1"/>
</dbReference>
<evidence type="ECO:0000313" key="2">
    <source>
        <dbReference type="Proteomes" id="UP000011910"/>
    </source>
</evidence>
<name>M7N6V2_9BACT</name>
<evidence type="ECO:0008006" key="3">
    <source>
        <dbReference type="Google" id="ProtNLM"/>
    </source>
</evidence>
<organism evidence="1 2">
    <name type="scientific">Cesiribacter andamanensis AMV16</name>
    <dbReference type="NCBI Taxonomy" id="1279009"/>
    <lineage>
        <taxon>Bacteria</taxon>
        <taxon>Pseudomonadati</taxon>
        <taxon>Bacteroidota</taxon>
        <taxon>Cytophagia</taxon>
        <taxon>Cytophagales</taxon>
        <taxon>Cesiribacteraceae</taxon>
        <taxon>Cesiribacter</taxon>
    </lineage>
</organism>
<keyword evidence="2" id="KW-1185">Reference proteome</keyword>
<gene>
    <name evidence="1" type="ORF">ADICEAN_00486</name>
</gene>
<accession>M7N6V2</accession>
<evidence type="ECO:0000313" key="1">
    <source>
        <dbReference type="EMBL" id="EMR04323.1"/>
    </source>
</evidence>
<dbReference type="eggNOG" id="COG1801">
    <property type="taxonomic scope" value="Bacteria"/>
</dbReference>